<comment type="similarity">
    <text evidence="2">Belongs to the thiolase-like superfamily. Thiolase family.</text>
</comment>
<dbReference type="PROSITE" id="PS00099">
    <property type="entry name" value="THIOLASE_3"/>
    <property type="match status" value="1"/>
</dbReference>
<dbReference type="PANTHER" id="PTHR43853">
    <property type="entry name" value="3-KETOACYL-COA THIOLASE, PEROXISOMAL"/>
    <property type="match status" value="1"/>
</dbReference>
<dbReference type="FunFam" id="3.40.47.10:FF:000010">
    <property type="entry name" value="Acetyl-CoA acetyltransferase (Thiolase)"/>
    <property type="match status" value="1"/>
</dbReference>
<sequence length="373" mass="38863">MGNVVICGYARSAFTPANKGELRKVRPDDLAGNVIKGLIKKSGINADDVEDLILGCAFPEGEQGMNLARNVVFLSGLPMSTGGVTVNRFCASSMQAIHQAASSIMSGSGDLFIAGGVESMTRVPMPGFNPMLNPSLIDINAYIGMGHTAENLAKKHSISRLEQEEMSLLSHQKAFEAQNKGKLDDEIVSVDGVKVDGCIRPETSLESMAGLKPAFDKEGVVTAGTSSPLTDGASAVVVCSEDYAKSNNLNIMAYIRGMAISGCSPEVMGIGPVISSMKALKRAGLDLKDIDIIEMNEAFAAQSLACVKELGIDMSKLNIHGGAIALGHPLGASGSRITGKAASLLQTEGGRYALSTMCVGGGQGCATVLERAY</sequence>
<protein>
    <recommendedName>
        <fullName evidence="6">acetyl-CoA C-acyltransferase</fullName>
        <ecNumber evidence="6">2.3.1.16</ecNumber>
    </recommendedName>
</protein>
<feature type="domain" description="Thiolase C-terminal" evidence="8">
    <location>
        <begin position="250"/>
        <end position="371"/>
    </location>
</feature>
<dbReference type="GO" id="GO:0003988">
    <property type="term" value="F:acetyl-CoA C-acyltransferase activity"/>
    <property type="evidence" value="ECO:0007669"/>
    <property type="project" value="UniProtKB-EC"/>
</dbReference>
<comment type="caution">
    <text evidence="9">The sequence shown here is derived from an EMBL/GenBank/DDBJ whole genome shotgun (WGS) entry which is preliminary data.</text>
</comment>
<evidence type="ECO:0000313" key="9">
    <source>
        <dbReference type="EMBL" id="OIR21695.1"/>
    </source>
</evidence>
<dbReference type="AlphaFoldDB" id="A0A1J5TL53"/>
<dbReference type="InterPro" id="IPR020617">
    <property type="entry name" value="Thiolase_C"/>
</dbReference>
<organism evidence="9 10">
    <name type="scientific">Marine Group III euryarchaeote CG-Epi2</name>
    <dbReference type="NCBI Taxonomy" id="1888996"/>
    <lineage>
        <taxon>Archaea</taxon>
        <taxon>Methanobacteriati</taxon>
        <taxon>Thermoplasmatota</taxon>
        <taxon>Thermoplasmata</taxon>
        <taxon>Candidatus Thermoprofundales</taxon>
    </lineage>
</organism>
<dbReference type="GO" id="GO:0008299">
    <property type="term" value="P:isoprenoid biosynthetic process"/>
    <property type="evidence" value="ECO:0007669"/>
    <property type="project" value="UniProtKB-KW"/>
</dbReference>
<dbReference type="InterPro" id="IPR016039">
    <property type="entry name" value="Thiolase-like"/>
</dbReference>
<proteinExistence type="inferred from homology"/>
<dbReference type="NCBIfam" id="TIGR01930">
    <property type="entry name" value="AcCoA-C-Actrans"/>
    <property type="match status" value="1"/>
</dbReference>
<dbReference type="SUPFAM" id="SSF53901">
    <property type="entry name" value="Thiolase-like"/>
    <property type="match status" value="2"/>
</dbReference>
<dbReference type="InterPro" id="IPR020613">
    <property type="entry name" value="Thiolase_CS"/>
</dbReference>
<dbReference type="EC" id="2.3.1.16" evidence="6"/>
<dbReference type="GO" id="GO:0006635">
    <property type="term" value="P:fatty acid beta-oxidation"/>
    <property type="evidence" value="ECO:0007669"/>
    <property type="project" value="TreeGrafter"/>
</dbReference>
<dbReference type="InterPro" id="IPR002155">
    <property type="entry name" value="Thiolase"/>
</dbReference>
<evidence type="ECO:0000313" key="10">
    <source>
        <dbReference type="Proteomes" id="UP000183615"/>
    </source>
</evidence>
<evidence type="ECO:0000256" key="4">
    <source>
        <dbReference type="ARBA" id="ARBA00023229"/>
    </source>
</evidence>
<evidence type="ECO:0000256" key="5">
    <source>
        <dbReference type="ARBA" id="ARBA00023315"/>
    </source>
</evidence>
<evidence type="ECO:0000259" key="7">
    <source>
        <dbReference type="Pfam" id="PF00108"/>
    </source>
</evidence>
<accession>A0A1J5TL53</accession>
<dbReference type="Pfam" id="PF00108">
    <property type="entry name" value="Thiolase_N"/>
    <property type="match status" value="1"/>
</dbReference>
<dbReference type="InterPro" id="IPR050215">
    <property type="entry name" value="Thiolase-like_sf_Thiolase"/>
</dbReference>
<evidence type="ECO:0000259" key="8">
    <source>
        <dbReference type="Pfam" id="PF02803"/>
    </source>
</evidence>
<dbReference type="GO" id="GO:0010124">
    <property type="term" value="P:phenylacetate catabolic process"/>
    <property type="evidence" value="ECO:0007669"/>
    <property type="project" value="TreeGrafter"/>
</dbReference>
<dbReference type="PANTHER" id="PTHR43853:SF21">
    <property type="entry name" value="STEROID 3-KETOACYL-COA THIOLASE"/>
    <property type="match status" value="1"/>
</dbReference>
<keyword evidence="5" id="KW-0012">Acyltransferase</keyword>
<evidence type="ECO:0000256" key="3">
    <source>
        <dbReference type="ARBA" id="ARBA00022679"/>
    </source>
</evidence>
<dbReference type="GO" id="GO:0005737">
    <property type="term" value="C:cytoplasm"/>
    <property type="evidence" value="ECO:0007669"/>
    <property type="project" value="UniProtKB-ARBA"/>
</dbReference>
<dbReference type="PROSITE" id="PS00737">
    <property type="entry name" value="THIOLASE_2"/>
    <property type="match status" value="1"/>
</dbReference>
<dbReference type="InterPro" id="IPR020615">
    <property type="entry name" value="Thiolase_acyl_enz_int_AS"/>
</dbReference>
<reference evidence="9 10" key="1">
    <citation type="submission" date="2016-08" db="EMBL/GenBank/DDBJ databases">
        <title>New Insights into Marine Group III Euryarchaeota, from dark to light.</title>
        <authorList>
            <person name="Haro-Moreno J.M."/>
            <person name="Rodriguez-Valera F."/>
            <person name="Lopez-Garcia P."/>
            <person name="Moreira D."/>
            <person name="Martin-Cuadrado A.B."/>
        </authorList>
    </citation>
    <scope>NUCLEOTIDE SEQUENCE [LARGE SCALE GENOMIC DNA]</scope>
    <source>
        <strain evidence="9">CG-Epi2</strain>
    </source>
</reference>
<dbReference type="CDD" id="cd00751">
    <property type="entry name" value="thiolase"/>
    <property type="match status" value="1"/>
</dbReference>
<dbReference type="Gene3D" id="3.40.47.10">
    <property type="match status" value="1"/>
</dbReference>
<dbReference type="InterPro" id="IPR020610">
    <property type="entry name" value="Thiolase_AS"/>
</dbReference>
<dbReference type="Pfam" id="PF02803">
    <property type="entry name" value="Thiolase_C"/>
    <property type="match status" value="1"/>
</dbReference>
<dbReference type="Proteomes" id="UP000183615">
    <property type="component" value="Unassembled WGS sequence"/>
</dbReference>
<dbReference type="PROSITE" id="PS00098">
    <property type="entry name" value="THIOLASE_1"/>
    <property type="match status" value="1"/>
</dbReference>
<feature type="domain" description="Thiolase N-terminal" evidence="7">
    <location>
        <begin position="4"/>
        <end position="242"/>
    </location>
</feature>
<gene>
    <name evidence="9" type="ORF">BET99_05855</name>
</gene>
<evidence type="ECO:0000256" key="2">
    <source>
        <dbReference type="ARBA" id="ARBA00010982"/>
    </source>
</evidence>
<dbReference type="PIRSF" id="PIRSF000429">
    <property type="entry name" value="Ac-CoA_Ac_transf"/>
    <property type="match status" value="1"/>
</dbReference>
<comment type="pathway">
    <text evidence="1">Lipid metabolism.</text>
</comment>
<evidence type="ECO:0000256" key="6">
    <source>
        <dbReference type="ARBA" id="ARBA00024073"/>
    </source>
</evidence>
<dbReference type="InterPro" id="IPR020616">
    <property type="entry name" value="Thiolase_N"/>
</dbReference>
<keyword evidence="3 9" id="KW-0808">Transferase</keyword>
<keyword evidence="4" id="KW-0414">Isoprene biosynthesis</keyword>
<dbReference type="EMBL" id="MIYZ01000037">
    <property type="protein sequence ID" value="OIR21695.1"/>
    <property type="molecule type" value="Genomic_DNA"/>
</dbReference>
<evidence type="ECO:0000256" key="1">
    <source>
        <dbReference type="ARBA" id="ARBA00005189"/>
    </source>
</evidence>
<name>A0A1J5TL53_9ARCH</name>